<evidence type="ECO:0000313" key="4">
    <source>
        <dbReference type="EnsemblMetazoa" id="ADAC009845-PA"/>
    </source>
</evidence>
<reference evidence="3" key="2">
    <citation type="submission" date="2010-05" db="EMBL/GenBank/DDBJ databases">
        <authorList>
            <person name="Almeida L.G."/>
            <person name="Nicolas M.F."/>
            <person name="Souza R.C."/>
            <person name="Vasconcelos A.T.R."/>
        </authorList>
    </citation>
    <scope>NUCLEOTIDE SEQUENCE</scope>
</reference>
<reference evidence="4" key="4">
    <citation type="submission" date="2015-06" db="UniProtKB">
        <authorList>
            <consortium name="EnsemblMetazoa"/>
        </authorList>
    </citation>
    <scope>IDENTIFICATION</scope>
</reference>
<accession>W5J2N7</accession>
<feature type="compositionally biased region" description="Polar residues" evidence="1">
    <location>
        <begin position="758"/>
        <end position="771"/>
    </location>
</feature>
<feature type="region of interest" description="Disordered" evidence="1">
    <location>
        <begin position="401"/>
        <end position="421"/>
    </location>
</feature>
<sequence length="1129" mass="129297">MANVFGRTKPNTGWNTSVSQADGIQNVLEEVLHELKYLSSGMRMVLEHLGLAVEPEIKSECGSNKSADKVESPQALSRADDEFPEDQYEVMEEIVIREPEAYEDQELLQEQGIQEVEEVQSVHALQEVHHIQEIPEVQDIQEIQDMQEIQEIQDELEVLEVQEVQDVQGEQEEQERQEQQEEPQELEEQEELEELEQLGEQVNQEEQETQEIQEIQETLVEEQQYKTQYKLIPSVLIPSVRIPSVRIPSVKEESYDIDDRLMLAITPKPVRPFALVNSLYDLAQLESKAANPAFITPVIEWIGHIDGGGRTVCLQIVDQFFDRSFLLNVSWTGSSRPKPPHFNQRDKKIALRDYINTIDLFYRTVLYSDPEFTFDQATSFLHDCLRNASQRRDFLKLRKSATKRRRRGVSNGRGEPYNRKAPRILASKSVADFDPSIYYTSEEDLSLSVETAGEAHDVEQETNMTMAKDKLEHEMIEIYPMKMFTPIKCLSELNALEKQAADKSFVVSVLRSIGRVHGRGRAVALQMVDQFFDRNFLTHCSWAGISKEGEARKIPLSMFCHTINLFYRAVLYSDLEYGLIEAKQFLQWCLSNAKSRSKKQPSKLHHITIDRPPMPFSPVASLSELDALERQASDQTFILCVIKAIGTVEGGARTACLQLVDRFFDRGFLMQASWTGTSRTKRNEANGSPKTEKMAGKIALRNYPNTMKLFYHAIRQSDLHFGFDQAKLFLRTCMKNSKQRLECRRMRKPVAKRRVKSTGASPGSANETVNSTIAGDTDAEGELNDLDEALVEPVDDRIIRVVEFNPEQPFAPLKCLDDLEWLEAKATDQSFIVSVVKAIGCILGGGPAACLEIMDRFFDPSFLLLCSWTRLKSGEIPLGTYENTINLFHSVVRYSDLAFPLEETKAFLQRCIRITKQRSQIRGLKTIVTKRKIQRPVRRQQYRPESGARNAMPFAPVTCLAELDELEKIANQRSIIISFINAVGSIRGGGRNACLQIVDRIFDRSFLLHCSWSGASRGSKRGKIGLKNYENILQLFYRAVLYSDPAYQYEEFERFLSFCTRNAKHRHSASLLRKSVTKRWIGRRDHWRTRYQNQEEKDDTTTDQESAAQFEQVDDEAQPVVYEIVEVIE</sequence>
<dbReference type="EMBL" id="ADMH02002130">
    <property type="protein sequence ID" value="ETN58542.1"/>
    <property type="molecule type" value="Genomic_DNA"/>
</dbReference>
<feature type="domain" description="DUF4806" evidence="2">
    <location>
        <begin position="955"/>
        <end position="1039"/>
    </location>
</feature>
<evidence type="ECO:0000313" key="5">
    <source>
        <dbReference type="Proteomes" id="UP000000673"/>
    </source>
</evidence>
<dbReference type="HOGENOM" id="CLU_279294_0_0_1"/>
<reference evidence="3" key="3">
    <citation type="journal article" date="2013" name="Nucleic Acids Res.">
        <title>The genome of Anopheles darlingi, the main neotropical malaria vector.</title>
        <authorList>
            <person name="Marinotti O."/>
            <person name="Cerqueira G.C."/>
            <person name="de Almeida L.G."/>
            <person name="Ferro M.I."/>
            <person name="Loreto E.L."/>
            <person name="Zaha A."/>
            <person name="Teixeira S.M."/>
            <person name="Wespiser A.R."/>
            <person name="Almeida E Silva A."/>
            <person name="Schlindwein A.D."/>
            <person name="Pacheco A.C."/>
            <person name="Silva A.L."/>
            <person name="Graveley B.R."/>
            <person name="Walenz B.P."/>
            <person name="Lima Bde A."/>
            <person name="Ribeiro C.A."/>
            <person name="Nunes-Silva C.G."/>
            <person name="de Carvalho C.R."/>
            <person name="Soares C.M."/>
            <person name="de Menezes C.B."/>
            <person name="Matiolli C."/>
            <person name="Caffrey D."/>
            <person name="Araujo D.A."/>
            <person name="de Oliveira D.M."/>
            <person name="Golenbock D."/>
            <person name="Grisard E.C."/>
            <person name="Fantinatti-Garboggini F."/>
            <person name="de Carvalho F.M."/>
            <person name="Barcellos F.G."/>
            <person name="Prosdocimi F."/>
            <person name="May G."/>
            <person name="Azevedo Junior G.M."/>
            <person name="Guimaraes G.M."/>
            <person name="Goldman G.H."/>
            <person name="Padilha I.Q."/>
            <person name="Batista Jda S."/>
            <person name="Ferro J.A."/>
            <person name="Ribeiro J.M."/>
            <person name="Fietto J.L."/>
            <person name="Dabbas K.M."/>
            <person name="Cerdeira L."/>
            <person name="Agnez-Lima L.F."/>
            <person name="Brocchi M."/>
            <person name="de Carvalho M.O."/>
            <person name="Teixeira Mde M."/>
            <person name="Diniz Maia Mde M."/>
            <person name="Goldman M.H."/>
            <person name="Cruz Schneider M.P."/>
            <person name="Felipe M.S."/>
            <person name="Hungria M."/>
            <person name="Nicolas M.F."/>
            <person name="Pereira M."/>
            <person name="Montes M.A."/>
            <person name="Cantao M.E."/>
            <person name="Vincentz M."/>
            <person name="Rafael M.S."/>
            <person name="Silverman N."/>
            <person name="Stoco P.H."/>
            <person name="Souza R.C."/>
            <person name="Vicentini R."/>
            <person name="Gazzinelli R.T."/>
            <person name="Neves Rde O."/>
            <person name="Silva R."/>
            <person name="Astolfi-Filho S."/>
            <person name="Maciel T.E."/>
            <person name="Urmenyi T.P."/>
            <person name="Tadei W.P."/>
            <person name="Camargo E.P."/>
            <person name="de Vasconcelos A.T."/>
        </authorList>
    </citation>
    <scope>NUCLEOTIDE SEQUENCE</scope>
</reference>
<dbReference type="Pfam" id="PF16064">
    <property type="entry name" value="DUF4806"/>
    <property type="match status" value="4"/>
</dbReference>
<dbReference type="STRING" id="43151.W5J2N7"/>
<feature type="region of interest" description="Disordered" evidence="1">
    <location>
        <begin position="752"/>
        <end position="771"/>
    </location>
</feature>
<dbReference type="VEuPathDB" id="VectorBase:ADAC009845"/>
<protein>
    <recommendedName>
        <fullName evidence="2">DUF4806 domain-containing protein</fullName>
    </recommendedName>
</protein>
<feature type="domain" description="DUF4806" evidence="2">
    <location>
        <begin position="276"/>
        <end position="363"/>
    </location>
</feature>
<dbReference type="EnsemblMetazoa" id="ADAC009845-RA">
    <property type="protein sequence ID" value="ADAC009845-PA"/>
    <property type="gene ID" value="ADAC009845"/>
</dbReference>
<gene>
    <name evidence="3" type="ORF">AND_009845</name>
</gene>
<name>W5J2N7_ANODA</name>
<evidence type="ECO:0000259" key="2">
    <source>
        <dbReference type="Pfam" id="PF16064"/>
    </source>
</evidence>
<dbReference type="Proteomes" id="UP000000673">
    <property type="component" value="Unassembled WGS sequence"/>
</dbReference>
<dbReference type="VEuPathDB" id="VectorBase:ADAR2_009365"/>
<dbReference type="InterPro" id="IPR032071">
    <property type="entry name" value="DUF4806"/>
</dbReference>
<feature type="compositionally biased region" description="Acidic residues" evidence="1">
    <location>
        <begin position="180"/>
        <end position="194"/>
    </location>
</feature>
<feature type="region of interest" description="Disordered" evidence="1">
    <location>
        <begin position="61"/>
        <end position="82"/>
    </location>
</feature>
<dbReference type="eggNOG" id="ENOG502TD3N">
    <property type="taxonomic scope" value="Eukaryota"/>
</dbReference>
<reference evidence="3 5" key="1">
    <citation type="journal article" date="2010" name="BMC Genomics">
        <title>Combination of measures distinguishes pre-miRNAs from other stem-loops in the genome of the newly sequenced Anopheles darlingi.</title>
        <authorList>
            <person name="Mendes N.D."/>
            <person name="Freitas A.T."/>
            <person name="Vasconcelos A.T."/>
            <person name="Sagot M.F."/>
        </authorList>
    </citation>
    <scope>NUCLEOTIDE SEQUENCE</scope>
</reference>
<feature type="domain" description="DUF4806" evidence="2">
    <location>
        <begin position="617"/>
        <end position="713"/>
    </location>
</feature>
<dbReference type="AlphaFoldDB" id="W5J2N7"/>
<feature type="region of interest" description="Disordered" evidence="1">
    <location>
        <begin position="166"/>
        <end position="194"/>
    </location>
</feature>
<evidence type="ECO:0000313" key="3">
    <source>
        <dbReference type="EMBL" id="ETN58542.1"/>
    </source>
</evidence>
<feature type="domain" description="DUF4806" evidence="2">
    <location>
        <begin position="483"/>
        <end position="569"/>
    </location>
</feature>
<evidence type="ECO:0000256" key="1">
    <source>
        <dbReference type="SAM" id="MobiDB-lite"/>
    </source>
</evidence>
<proteinExistence type="predicted"/>
<organism evidence="3">
    <name type="scientific">Anopheles darlingi</name>
    <name type="common">Mosquito</name>
    <dbReference type="NCBI Taxonomy" id="43151"/>
    <lineage>
        <taxon>Eukaryota</taxon>
        <taxon>Metazoa</taxon>
        <taxon>Ecdysozoa</taxon>
        <taxon>Arthropoda</taxon>
        <taxon>Hexapoda</taxon>
        <taxon>Insecta</taxon>
        <taxon>Pterygota</taxon>
        <taxon>Neoptera</taxon>
        <taxon>Endopterygota</taxon>
        <taxon>Diptera</taxon>
        <taxon>Nematocera</taxon>
        <taxon>Culicoidea</taxon>
        <taxon>Culicidae</taxon>
        <taxon>Anophelinae</taxon>
        <taxon>Anopheles</taxon>
    </lineage>
</organism>
<keyword evidence="5" id="KW-1185">Reference proteome</keyword>